<evidence type="ECO:0000256" key="7">
    <source>
        <dbReference type="ARBA" id="ARBA00023136"/>
    </source>
</evidence>
<gene>
    <name evidence="10" type="ORF">SAMN04487884_10380</name>
</gene>
<dbReference type="PANTHER" id="PTHR30012">
    <property type="entry name" value="GENERAL SECRETION PATHWAY PROTEIN"/>
    <property type="match status" value="1"/>
</dbReference>
<dbReference type="PANTHER" id="PTHR30012:SF0">
    <property type="entry name" value="TYPE II SECRETION SYSTEM PROTEIN F-RELATED"/>
    <property type="match status" value="1"/>
</dbReference>
<dbReference type="EMBL" id="FOGJ01000003">
    <property type="protein sequence ID" value="SER22316.1"/>
    <property type="molecule type" value="Genomic_DNA"/>
</dbReference>
<reference evidence="10 11" key="1">
    <citation type="submission" date="2016-10" db="EMBL/GenBank/DDBJ databases">
        <authorList>
            <person name="de Groot N.N."/>
        </authorList>
    </citation>
    <scope>NUCLEOTIDE SEQUENCE [LARGE SCALE GENOMIC DNA]</scope>
    <source>
        <strain evidence="10 11">AR40</strain>
    </source>
</reference>
<protein>
    <submittedName>
        <fullName evidence="10">Type IV pilus assembly protein PilC</fullName>
    </submittedName>
</protein>
<dbReference type="FunFam" id="1.20.81.30:FF:000001">
    <property type="entry name" value="Type II secretion system protein F"/>
    <property type="match status" value="2"/>
</dbReference>
<feature type="transmembrane region" description="Helical" evidence="8">
    <location>
        <begin position="373"/>
        <end position="394"/>
    </location>
</feature>
<dbReference type="OrthoDB" id="9805682at2"/>
<name>A0A1H9MF32_BUTFI</name>
<dbReference type="AlphaFoldDB" id="A0A1H9MF32"/>
<comment type="similarity">
    <text evidence="2">Belongs to the GSP F family.</text>
</comment>
<keyword evidence="4" id="KW-0997">Cell inner membrane</keyword>
<feature type="domain" description="Type II secretion system protein GspF" evidence="9">
    <location>
        <begin position="67"/>
        <end position="190"/>
    </location>
</feature>
<feature type="transmembrane region" description="Helical" evidence="8">
    <location>
        <begin position="218"/>
        <end position="238"/>
    </location>
</feature>
<feature type="domain" description="Type II secretion system protein GspF" evidence="9">
    <location>
        <begin position="271"/>
        <end position="392"/>
    </location>
</feature>
<evidence type="ECO:0000256" key="3">
    <source>
        <dbReference type="ARBA" id="ARBA00022475"/>
    </source>
</evidence>
<dbReference type="InterPro" id="IPR018076">
    <property type="entry name" value="T2SS_GspF_dom"/>
</dbReference>
<dbReference type="eggNOG" id="COG1459">
    <property type="taxonomic scope" value="Bacteria"/>
</dbReference>
<evidence type="ECO:0000256" key="2">
    <source>
        <dbReference type="ARBA" id="ARBA00005745"/>
    </source>
</evidence>
<dbReference type="RefSeq" id="WP_074754301.1">
    <property type="nucleotide sequence ID" value="NZ_FOGJ01000003.1"/>
</dbReference>
<evidence type="ECO:0000313" key="11">
    <source>
        <dbReference type="Proteomes" id="UP000182584"/>
    </source>
</evidence>
<comment type="subcellular location">
    <subcellularLocation>
        <location evidence="1">Cell inner membrane</location>
        <topology evidence="1">Multi-pass membrane protein</topology>
    </subcellularLocation>
</comment>
<dbReference type="InterPro" id="IPR042094">
    <property type="entry name" value="T2SS_GspF_sf"/>
</dbReference>
<evidence type="ECO:0000256" key="1">
    <source>
        <dbReference type="ARBA" id="ARBA00004429"/>
    </source>
</evidence>
<dbReference type="Proteomes" id="UP000182584">
    <property type="component" value="Unassembled WGS sequence"/>
</dbReference>
<evidence type="ECO:0000256" key="6">
    <source>
        <dbReference type="ARBA" id="ARBA00022989"/>
    </source>
</evidence>
<dbReference type="GO" id="GO:0005886">
    <property type="term" value="C:plasma membrane"/>
    <property type="evidence" value="ECO:0007669"/>
    <property type="project" value="UniProtKB-SubCell"/>
</dbReference>
<feature type="transmembrane region" description="Helical" evidence="8">
    <location>
        <begin position="168"/>
        <end position="189"/>
    </location>
</feature>
<proteinExistence type="inferred from homology"/>
<evidence type="ECO:0000256" key="5">
    <source>
        <dbReference type="ARBA" id="ARBA00022692"/>
    </source>
</evidence>
<accession>A0A1H9MF32</accession>
<evidence type="ECO:0000313" key="10">
    <source>
        <dbReference type="EMBL" id="SER22316.1"/>
    </source>
</evidence>
<keyword evidence="5 8" id="KW-0812">Transmembrane</keyword>
<evidence type="ECO:0000256" key="4">
    <source>
        <dbReference type="ARBA" id="ARBA00022519"/>
    </source>
</evidence>
<organism evidence="10 11">
    <name type="scientific">Butyrivibrio fibrisolvens</name>
    <dbReference type="NCBI Taxonomy" id="831"/>
    <lineage>
        <taxon>Bacteria</taxon>
        <taxon>Bacillati</taxon>
        <taxon>Bacillota</taxon>
        <taxon>Clostridia</taxon>
        <taxon>Lachnospirales</taxon>
        <taxon>Lachnospiraceae</taxon>
        <taxon>Butyrivibrio</taxon>
    </lineage>
</organism>
<keyword evidence="6 8" id="KW-1133">Transmembrane helix</keyword>
<dbReference type="GO" id="GO:0015628">
    <property type="term" value="P:protein secretion by the type II secretion system"/>
    <property type="evidence" value="ECO:0007669"/>
    <property type="project" value="TreeGrafter"/>
</dbReference>
<dbReference type="Gene3D" id="1.20.81.30">
    <property type="entry name" value="Type II secretion system (T2SS), domain F"/>
    <property type="match status" value="2"/>
</dbReference>
<dbReference type="InterPro" id="IPR003004">
    <property type="entry name" value="GspF/PilC"/>
</dbReference>
<dbReference type="Pfam" id="PF00482">
    <property type="entry name" value="T2SSF"/>
    <property type="match status" value="2"/>
</dbReference>
<evidence type="ECO:0000256" key="8">
    <source>
        <dbReference type="SAM" id="Phobius"/>
    </source>
</evidence>
<keyword evidence="7 8" id="KW-0472">Membrane</keyword>
<dbReference type="PRINTS" id="PR00812">
    <property type="entry name" value="BCTERIALGSPF"/>
</dbReference>
<sequence>MPSFGYVAFDASGKQVKGSMDGDSREYVLRELKFKGLTPVKVESQNLLTRDINFEVGGVKTKELAMFCRQFVSISKAGVPIIQNMQLLSEQTENKVLASAIREMVTDIEKGETLTTAMEKHKKIFPNLLITTVGAGEASGNLDMAFERMAVQLEKTAMVEDMVKKAMVYPIIVLIVAIGVVGVMLVVVIPSYTDMFDQLGTELPAITKLVVRMSDFVIAKWYLIIAVAAAVIIFFKWFSSTPVGQLTLGRLQMKLPIIGDLTQKKACSNLSRTMSTLFASGVTIVDSLDITAKTMDNVLYKNALNETKDAVIAGQPMSLALENTNMFPPMMYHMIRIGEESGSTDEMLEKLAEYYDQEVESATAALMAAMEPMIIIVLAGVVGFLIAAIMSPMVTMYQSLDNL</sequence>
<keyword evidence="3" id="KW-1003">Cell membrane</keyword>
<evidence type="ECO:0000259" key="9">
    <source>
        <dbReference type="Pfam" id="PF00482"/>
    </source>
</evidence>